<evidence type="ECO:0000313" key="2">
    <source>
        <dbReference type="Proteomes" id="UP001152533"/>
    </source>
</evidence>
<gene>
    <name evidence="1" type="ORF">CGXH109_LOCUS33908</name>
</gene>
<evidence type="ECO:0008006" key="3">
    <source>
        <dbReference type="Google" id="ProtNLM"/>
    </source>
</evidence>
<dbReference type="AlphaFoldDB" id="A0A9W4RN67"/>
<dbReference type="PANTHER" id="PTHR36169">
    <property type="entry name" value="ETHANOLAMINE UTILIZATION PROTEIN EUTQ"/>
    <property type="match status" value="1"/>
</dbReference>
<dbReference type="Proteomes" id="UP001152533">
    <property type="component" value="Unassembled WGS sequence"/>
</dbReference>
<evidence type="ECO:0000313" key="1">
    <source>
        <dbReference type="EMBL" id="CAI0644271.1"/>
    </source>
</evidence>
<accession>A0A9W4RN67</accession>
<dbReference type="Gene3D" id="2.60.120.10">
    <property type="entry name" value="Jelly Rolls"/>
    <property type="match status" value="1"/>
</dbReference>
<keyword evidence="2" id="KW-1185">Reference proteome</keyword>
<dbReference type="SUPFAM" id="SSF51182">
    <property type="entry name" value="RmlC-like cupins"/>
    <property type="match status" value="1"/>
</dbReference>
<reference evidence="1" key="1">
    <citation type="submission" date="2022-08" db="EMBL/GenBank/DDBJ databases">
        <authorList>
            <person name="Giroux E."/>
            <person name="Giroux E."/>
        </authorList>
    </citation>
    <scope>NUCLEOTIDE SEQUENCE</scope>
    <source>
        <strain evidence="1">H1091258</strain>
    </source>
</reference>
<dbReference type="CDD" id="cd02228">
    <property type="entry name" value="cupin_EutQ"/>
    <property type="match status" value="1"/>
</dbReference>
<dbReference type="InterPro" id="IPR014710">
    <property type="entry name" value="RmlC-like_jellyroll"/>
</dbReference>
<protein>
    <recommendedName>
        <fullName evidence="3">Ethanolamine utilization protein</fullName>
    </recommendedName>
</protein>
<dbReference type="InterPro" id="IPR011051">
    <property type="entry name" value="RmlC_Cupin_sf"/>
</dbReference>
<comment type="caution">
    <text evidence="1">The sequence shown here is derived from an EMBL/GenBank/DDBJ whole genome shotgun (WGS) entry which is preliminary data.</text>
</comment>
<name>A0A9W4RN67_9PEZI</name>
<organism evidence="1 2">
    <name type="scientific">Colletotrichum noveboracense</name>
    <dbReference type="NCBI Taxonomy" id="2664923"/>
    <lineage>
        <taxon>Eukaryota</taxon>
        <taxon>Fungi</taxon>
        <taxon>Dikarya</taxon>
        <taxon>Ascomycota</taxon>
        <taxon>Pezizomycotina</taxon>
        <taxon>Sordariomycetes</taxon>
        <taxon>Hypocreomycetidae</taxon>
        <taxon>Glomerellales</taxon>
        <taxon>Glomerellaceae</taxon>
        <taxon>Colletotrichum</taxon>
        <taxon>Colletotrichum gloeosporioides species complex</taxon>
    </lineage>
</organism>
<proteinExistence type="predicted"/>
<sequence>MRLRVTHASNIISKSVIIWPLHQPLSNLHSQSHNLIMAAFQHYAKAQSTFNIPLLAGDNAYLGDVFSSDETNPDKPVSSGLFRLKKGEPLTYTYKYDEMKIILEGDYTISDETGQKVEAKPGDVFYFPKGSTITFTTTDYGLAFYVGQRKKSDF</sequence>
<dbReference type="InterPro" id="IPR010424">
    <property type="entry name" value="EutQ"/>
</dbReference>
<dbReference type="PANTHER" id="PTHR36169:SF1">
    <property type="entry name" value="ACETATE KINASE EUTQ"/>
    <property type="match status" value="1"/>
</dbReference>
<dbReference type="EMBL" id="CAMGZC010000156">
    <property type="protein sequence ID" value="CAI0644271.1"/>
    <property type="molecule type" value="Genomic_DNA"/>
</dbReference>
<dbReference type="Pfam" id="PF06249">
    <property type="entry name" value="EutQ"/>
    <property type="match status" value="1"/>
</dbReference>